<gene>
    <name evidence="2" type="ORF">T11_6247</name>
</gene>
<evidence type="ECO:0000256" key="1">
    <source>
        <dbReference type="SAM" id="MobiDB-lite"/>
    </source>
</evidence>
<evidence type="ECO:0000313" key="3">
    <source>
        <dbReference type="Proteomes" id="UP000055024"/>
    </source>
</evidence>
<organism evidence="2 3">
    <name type="scientific">Trichinella zimbabwensis</name>
    <dbReference type="NCBI Taxonomy" id="268475"/>
    <lineage>
        <taxon>Eukaryota</taxon>
        <taxon>Metazoa</taxon>
        <taxon>Ecdysozoa</taxon>
        <taxon>Nematoda</taxon>
        <taxon>Enoplea</taxon>
        <taxon>Dorylaimia</taxon>
        <taxon>Trichinellida</taxon>
        <taxon>Trichinellidae</taxon>
        <taxon>Trichinella</taxon>
    </lineage>
</organism>
<protein>
    <submittedName>
        <fullName evidence="2">Uncharacterized protein</fullName>
    </submittedName>
</protein>
<dbReference type="EMBL" id="JYDP01000054">
    <property type="protein sequence ID" value="KRZ10983.1"/>
    <property type="molecule type" value="Genomic_DNA"/>
</dbReference>
<feature type="compositionally biased region" description="Basic and acidic residues" evidence="1">
    <location>
        <begin position="19"/>
        <end position="35"/>
    </location>
</feature>
<dbReference type="Proteomes" id="UP000055024">
    <property type="component" value="Unassembled WGS sequence"/>
</dbReference>
<sequence length="84" mass="9393">MSTSYISVPRPTSSNNRAGDSEEHNRHTENIRSAKETPSSISYAIRGTNDAHDVGTEQKKNTHANGVYHRLNRDKQVTNILTTQ</sequence>
<feature type="compositionally biased region" description="Basic and acidic residues" evidence="1">
    <location>
        <begin position="49"/>
        <end position="60"/>
    </location>
</feature>
<accession>A0A0V1HKJ2</accession>
<name>A0A0V1HKJ2_9BILA</name>
<reference evidence="2 3" key="1">
    <citation type="submission" date="2015-01" db="EMBL/GenBank/DDBJ databases">
        <title>Evolution of Trichinella species and genotypes.</title>
        <authorList>
            <person name="Korhonen P.K."/>
            <person name="Edoardo P."/>
            <person name="Giuseppe L.R."/>
            <person name="Gasser R.B."/>
        </authorList>
    </citation>
    <scope>NUCLEOTIDE SEQUENCE [LARGE SCALE GENOMIC DNA]</scope>
    <source>
        <strain evidence="2">ISS1029</strain>
    </source>
</reference>
<keyword evidence="3" id="KW-1185">Reference proteome</keyword>
<comment type="caution">
    <text evidence="2">The sequence shown here is derived from an EMBL/GenBank/DDBJ whole genome shotgun (WGS) entry which is preliminary data.</text>
</comment>
<dbReference type="AlphaFoldDB" id="A0A0V1HKJ2"/>
<feature type="region of interest" description="Disordered" evidence="1">
    <location>
        <begin position="1"/>
        <end position="65"/>
    </location>
</feature>
<evidence type="ECO:0000313" key="2">
    <source>
        <dbReference type="EMBL" id="KRZ10983.1"/>
    </source>
</evidence>
<proteinExistence type="predicted"/>
<feature type="compositionally biased region" description="Polar residues" evidence="1">
    <location>
        <begin position="1"/>
        <end position="18"/>
    </location>
</feature>